<evidence type="ECO:0000313" key="6">
    <source>
        <dbReference type="EMBL" id="MCP3427957.1"/>
    </source>
</evidence>
<dbReference type="Proteomes" id="UP001165413">
    <property type="component" value="Unassembled WGS sequence"/>
</dbReference>
<dbReference type="InterPro" id="IPR036390">
    <property type="entry name" value="WH_DNA-bd_sf"/>
</dbReference>
<proteinExistence type="inferred from homology"/>
<dbReference type="GO" id="GO:0003700">
    <property type="term" value="F:DNA-binding transcription factor activity"/>
    <property type="evidence" value="ECO:0007669"/>
    <property type="project" value="InterPro"/>
</dbReference>
<dbReference type="EMBL" id="JANATA010000003">
    <property type="protein sequence ID" value="MCP3427957.1"/>
    <property type="molecule type" value="Genomic_DNA"/>
</dbReference>
<name>A0AA42BLV4_9ALTE</name>
<sequence length="302" mass="33720">MRFPNLKHLHYLVVLFEEQHFHKAAARCFIGQSTLSAAIQNLEEQCAQQILERDNKQFVFTGFGVELVAQARQLLEHAEDVSNFANTGGDWQKSTVLLGTIPTIAPFIFSDLLNRVQAEYPDLQIKLTEDTSENLVRKLQDGQLDCIILALPFATPGCTQRLLGNDPFYLVGTQANISLLPEPFVYSHLPQDSVYLLHAEHCMTEHAVSACQLAFQEQVNSLAASSIFTLVQMAQNQGGFTFVPELAKRSGILDNTNLVVKQGAPDAYREIALVWRKTSRRLPLYNGLAVLLQKLMPVPLAE</sequence>
<organism evidence="6 7">
    <name type="scientific">Opacimonas viscosa</name>
    <dbReference type="NCBI Taxonomy" id="2961944"/>
    <lineage>
        <taxon>Bacteria</taxon>
        <taxon>Pseudomonadati</taxon>
        <taxon>Pseudomonadota</taxon>
        <taxon>Gammaproteobacteria</taxon>
        <taxon>Alteromonadales</taxon>
        <taxon>Alteromonadaceae</taxon>
        <taxon>Opacimonas</taxon>
    </lineage>
</organism>
<keyword evidence="2" id="KW-0805">Transcription regulation</keyword>
<accession>A0AA42BLV4</accession>
<dbReference type="GO" id="GO:0003677">
    <property type="term" value="F:DNA binding"/>
    <property type="evidence" value="ECO:0007669"/>
    <property type="project" value="UniProtKB-KW"/>
</dbReference>
<protein>
    <submittedName>
        <fullName evidence="6">LysR substrate-binding domain-containing protein</fullName>
    </submittedName>
</protein>
<dbReference type="CDD" id="cd08411">
    <property type="entry name" value="PBP2_OxyR"/>
    <property type="match status" value="1"/>
</dbReference>
<dbReference type="InterPro" id="IPR000847">
    <property type="entry name" value="LysR_HTH_N"/>
</dbReference>
<comment type="similarity">
    <text evidence="1">Belongs to the LysR transcriptional regulatory family.</text>
</comment>
<dbReference type="PROSITE" id="PS50931">
    <property type="entry name" value="HTH_LYSR"/>
    <property type="match status" value="1"/>
</dbReference>
<reference evidence="6" key="1">
    <citation type="submission" date="2022-07" db="EMBL/GenBank/DDBJ databases">
        <title>Characterization of the Novel Bacterium Alteromonas immobilis LMIT006 and Alteromonas gregis LMIT007.</title>
        <authorList>
            <person name="Lin X."/>
        </authorList>
    </citation>
    <scope>NUCLEOTIDE SEQUENCE</scope>
    <source>
        <strain evidence="6">LMIT007</strain>
    </source>
</reference>
<evidence type="ECO:0000256" key="4">
    <source>
        <dbReference type="ARBA" id="ARBA00023163"/>
    </source>
</evidence>
<evidence type="ECO:0000256" key="3">
    <source>
        <dbReference type="ARBA" id="ARBA00023125"/>
    </source>
</evidence>
<dbReference type="SUPFAM" id="SSF53850">
    <property type="entry name" value="Periplasmic binding protein-like II"/>
    <property type="match status" value="1"/>
</dbReference>
<dbReference type="SUPFAM" id="SSF46785">
    <property type="entry name" value="Winged helix' DNA-binding domain"/>
    <property type="match status" value="1"/>
</dbReference>
<dbReference type="AlphaFoldDB" id="A0AA42BLV4"/>
<evidence type="ECO:0000313" key="7">
    <source>
        <dbReference type="Proteomes" id="UP001165413"/>
    </source>
</evidence>
<dbReference type="Pfam" id="PF00126">
    <property type="entry name" value="HTH_1"/>
    <property type="match status" value="1"/>
</dbReference>
<evidence type="ECO:0000256" key="1">
    <source>
        <dbReference type="ARBA" id="ARBA00009437"/>
    </source>
</evidence>
<gene>
    <name evidence="6" type="ORF">NLF92_03235</name>
</gene>
<comment type="caution">
    <text evidence="6">The sequence shown here is derived from an EMBL/GenBank/DDBJ whole genome shotgun (WGS) entry which is preliminary data.</text>
</comment>
<dbReference type="InterPro" id="IPR036388">
    <property type="entry name" value="WH-like_DNA-bd_sf"/>
</dbReference>
<dbReference type="GO" id="GO:0032993">
    <property type="term" value="C:protein-DNA complex"/>
    <property type="evidence" value="ECO:0007669"/>
    <property type="project" value="TreeGrafter"/>
</dbReference>
<keyword evidence="7" id="KW-1185">Reference proteome</keyword>
<dbReference type="PANTHER" id="PTHR30346:SF10">
    <property type="entry name" value="TRANSCRIPTIONAL REGULATOR OF OXIDATIVE STRESS OXYR"/>
    <property type="match status" value="1"/>
</dbReference>
<dbReference type="Pfam" id="PF03466">
    <property type="entry name" value="LysR_substrate"/>
    <property type="match status" value="1"/>
</dbReference>
<keyword evidence="3" id="KW-0238">DNA-binding</keyword>
<dbReference type="InterPro" id="IPR005119">
    <property type="entry name" value="LysR_subst-bd"/>
</dbReference>
<dbReference type="Gene3D" id="1.10.10.10">
    <property type="entry name" value="Winged helix-like DNA-binding domain superfamily/Winged helix DNA-binding domain"/>
    <property type="match status" value="1"/>
</dbReference>
<feature type="domain" description="HTH lysR-type" evidence="5">
    <location>
        <begin position="4"/>
        <end position="61"/>
    </location>
</feature>
<dbReference type="PANTHER" id="PTHR30346">
    <property type="entry name" value="TRANSCRIPTIONAL DUAL REGULATOR HCAR-RELATED"/>
    <property type="match status" value="1"/>
</dbReference>
<keyword evidence="4" id="KW-0804">Transcription</keyword>
<dbReference type="RefSeq" id="WP_254098825.1">
    <property type="nucleotide sequence ID" value="NZ_JANATA010000003.1"/>
</dbReference>
<evidence type="ECO:0000259" key="5">
    <source>
        <dbReference type="PROSITE" id="PS50931"/>
    </source>
</evidence>
<dbReference type="Gene3D" id="3.40.190.10">
    <property type="entry name" value="Periplasmic binding protein-like II"/>
    <property type="match status" value="2"/>
</dbReference>
<evidence type="ECO:0000256" key="2">
    <source>
        <dbReference type="ARBA" id="ARBA00023015"/>
    </source>
</evidence>